<evidence type="ECO:0000313" key="2">
    <source>
        <dbReference type="Proteomes" id="UP000319769"/>
    </source>
</evidence>
<dbReference type="Gene3D" id="3.30.1310.10">
    <property type="entry name" value="Nucleoid-associated protein YbaB-like domain"/>
    <property type="match status" value="1"/>
</dbReference>
<dbReference type="RefSeq" id="WP_144757138.1">
    <property type="nucleotide sequence ID" value="NZ_VMNW02000024.1"/>
</dbReference>
<accession>A0A5N0V105</accession>
<sequence length="139" mass="15305">MSFPVSDGPNPVFREMLAQLSKAAENIPKAQAKMQALTGVAWSDDRLVKAVVGSRGQLVDLEIDPRVFRNPDAGELSAKIVHTANAAARDVSAQAREVLEEGLPPDMAELRAQYAPDRDELPDMFRTDAELYAEQKEDR</sequence>
<dbReference type="InterPro" id="IPR036894">
    <property type="entry name" value="YbaB-like_sf"/>
</dbReference>
<dbReference type="Proteomes" id="UP000319769">
    <property type="component" value="Unassembled WGS sequence"/>
</dbReference>
<dbReference type="AlphaFoldDB" id="A0A5N0V105"/>
<reference evidence="1" key="1">
    <citation type="submission" date="2019-09" db="EMBL/GenBank/DDBJ databases">
        <authorList>
            <person name="Teo W.F.A."/>
            <person name="Duangmal K."/>
        </authorList>
    </citation>
    <scope>NUCLEOTIDE SEQUENCE [LARGE SCALE GENOMIC DNA]</scope>
    <source>
        <strain evidence="1">K81G1</strain>
    </source>
</reference>
<gene>
    <name evidence="1" type="ORF">FPZ12_018205</name>
</gene>
<keyword evidence="2" id="KW-1185">Reference proteome</keyword>
<evidence type="ECO:0000313" key="1">
    <source>
        <dbReference type="EMBL" id="KAA9160149.1"/>
    </source>
</evidence>
<dbReference type="InterPro" id="IPR004401">
    <property type="entry name" value="YbaB/EbfC"/>
</dbReference>
<dbReference type="SUPFAM" id="SSF82607">
    <property type="entry name" value="YbaB-like"/>
    <property type="match status" value="1"/>
</dbReference>
<proteinExistence type="predicted"/>
<dbReference type="GO" id="GO:0003677">
    <property type="term" value="F:DNA binding"/>
    <property type="evidence" value="ECO:0007669"/>
    <property type="project" value="InterPro"/>
</dbReference>
<dbReference type="Pfam" id="PF02575">
    <property type="entry name" value="YbaB_DNA_bd"/>
    <property type="match status" value="1"/>
</dbReference>
<comment type="caution">
    <text evidence="1">The sequence shown here is derived from an EMBL/GenBank/DDBJ whole genome shotgun (WGS) entry which is preliminary data.</text>
</comment>
<name>A0A5N0V105_9PSEU</name>
<organism evidence="1 2">
    <name type="scientific">Amycolatopsis acidicola</name>
    <dbReference type="NCBI Taxonomy" id="2596893"/>
    <lineage>
        <taxon>Bacteria</taxon>
        <taxon>Bacillati</taxon>
        <taxon>Actinomycetota</taxon>
        <taxon>Actinomycetes</taxon>
        <taxon>Pseudonocardiales</taxon>
        <taxon>Pseudonocardiaceae</taxon>
        <taxon>Amycolatopsis</taxon>
    </lineage>
</organism>
<dbReference type="OrthoDB" id="3625992at2"/>
<protein>
    <submittedName>
        <fullName evidence="1">YbaB/EbfC family nucleoid-associated protein</fullName>
    </submittedName>
</protein>
<dbReference type="EMBL" id="VMNW02000024">
    <property type="protein sequence ID" value="KAA9160149.1"/>
    <property type="molecule type" value="Genomic_DNA"/>
</dbReference>